<reference evidence="2 3" key="1">
    <citation type="journal article" date="2010" name="Proc. Natl. Acad. Sci. U.S.A.">
        <title>Insights into evolution of multicellular fungi from the assembled chromosomes of the mushroom Coprinopsis cinerea (Coprinus cinereus).</title>
        <authorList>
            <person name="Stajich J.E."/>
            <person name="Wilke S.K."/>
            <person name="Ahren D."/>
            <person name="Au C.H."/>
            <person name="Birren B.W."/>
            <person name="Borodovsky M."/>
            <person name="Burns C."/>
            <person name="Canback B."/>
            <person name="Casselton L.A."/>
            <person name="Cheng C.K."/>
            <person name="Deng J."/>
            <person name="Dietrich F.S."/>
            <person name="Fargo D.C."/>
            <person name="Farman M.L."/>
            <person name="Gathman A.C."/>
            <person name="Goldberg J."/>
            <person name="Guigo R."/>
            <person name="Hoegger P.J."/>
            <person name="Hooker J.B."/>
            <person name="Huggins A."/>
            <person name="James T.Y."/>
            <person name="Kamada T."/>
            <person name="Kilaru S."/>
            <person name="Kodira C."/>
            <person name="Kues U."/>
            <person name="Kupfer D."/>
            <person name="Kwan H.S."/>
            <person name="Lomsadze A."/>
            <person name="Li W."/>
            <person name="Lilly W.W."/>
            <person name="Ma L.J."/>
            <person name="Mackey A.J."/>
            <person name="Manning G."/>
            <person name="Martin F."/>
            <person name="Muraguchi H."/>
            <person name="Natvig D.O."/>
            <person name="Palmerini H."/>
            <person name="Ramesh M.A."/>
            <person name="Rehmeyer C.J."/>
            <person name="Roe B.A."/>
            <person name="Shenoy N."/>
            <person name="Stanke M."/>
            <person name="Ter-Hovhannisyan V."/>
            <person name="Tunlid A."/>
            <person name="Velagapudi R."/>
            <person name="Vision T.J."/>
            <person name="Zeng Q."/>
            <person name="Zolan M.E."/>
            <person name="Pukkila P.J."/>
        </authorList>
    </citation>
    <scope>NUCLEOTIDE SEQUENCE [LARGE SCALE GENOMIC DNA]</scope>
    <source>
        <strain evidence="3">Okayama-7 / 130 / ATCC MYA-4618 / FGSC 9003</strain>
    </source>
</reference>
<dbReference type="RefSeq" id="XP_001831160.1">
    <property type="nucleotide sequence ID" value="XM_001831108.1"/>
</dbReference>
<proteinExistence type="predicted"/>
<accession>A8N8K4</accession>
<name>A8N8K4_COPC7</name>
<sequence>MDSDCLSDYAVSSYCSSPQDLLSPPPEPNPDFKMLVAIEPERLGPGVPSLPSTREELEKIELHIPEAHRLVTRVGSAGSPATSILEDINTASIVHFGCHGMQDTSNPLASCLLLSGGELTMSSLIRNCRPSTAALAYLSACETAMGDRQRPDESLTLAATMQFAGFRSVVATMWSIHDQDAPIVADAFYRHLFRHGKASPPDITDAAFGLHLAVKELRELGRPFHQWVPFVHHGI</sequence>
<dbReference type="InterPro" id="IPR024983">
    <property type="entry name" value="CHAT_dom"/>
</dbReference>
<dbReference type="eggNOG" id="KOG4626">
    <property type="taxonomic scope" value="Eukaryota"/>
</dbReference>
<dbReference type="GeneID" id="6007629"/>
<comment type="caution">
    <text evidence="2">The sequence shown here is derived from an EMBL/GenBank/DDBJ whole genome shotgun (WGS) entry which is preliminary data.</text>
</comment>
<dbReference type="Pfam" id="PF12770">
    <property type="entry name" value="CHAT"/>
    <property type="match status" value="1"/>
</dbReference>
<dbReference type="KEGG" id="cci:CC1G_09863"/>
<dbReference type="Proteomes" id="UP000001861">
    <property type="component" value="Unassembled WGS sequence"/>
</dbReference>
<dbReference type="OMA" id="HRWIPFI"/>
<keyword evidence="3" id="KW-1185">Reference proteome</keyword>
<evidence type="ECO:0000313" key="3">
    <source>
        <dbReference type="Proteomes" id="UP000001861"/>
    </source>
</evidence>
<evidence type="ECO:0000259" key="1">
    <source>
        <dbReference type="Pfam" id="PF12770"/>
    </source>
</evidence>
<gene>
    <name evidence="2" type="ORF">CC1G_09863</name>
</gene>
<protein>
    <recommendedName>
        <fullName evidence="1">CHAT domain-containing protein</fullName>
    </recommendedName>
</protein>
<dbReference type="OrthoDB" id="9991317at2759"/>
<feature type="domain" description="CHAT" evidence="1">
    <location>
        <begin position="8"/>
        <end position="198"/>
    </location>
</feature>
<dbReference type="InParanoid" id="A8N8K4"/>
<dbReference type="EMBL" id="AACS02000007">
    <property type="protein sequence ID" value="EAU90623.1"/>
    <property type="molecule type" value="Genomic_DNA"/>
</dbReference>
<evidence type="ECO:0000313" key="2">
    <source>
        <dbReference type="EMBL" id="EAU90623.1"/>
    </source>
</evidence>
<organism evidence="2 3">
    <name type="scientific">Coprinopsis cinerea (strain Okayama-7 / 130 / ATCC MYA-4618 / FGSC 9003)</name>
    <name type="common">Inky cap fungus</name>
    <name type="synonym">Hormographiella aspergillata</name>
    <dbReference type="NCBI Taxonomy" id="240176"/>
    <lineage>
        <taxon>Eukaryota</taxon>
        <taxon>Fungi</taxon>
        <taxon>Dikarya</taxon>
        <taxon>Basidiomycota</taxon>
        <taxon>Agaricomycotina</taxon>
        <taxon>Agaricomycetes</taxon>
        <taxon>Agaricomycetidae</taxon>
        <taxon>Agaricales</taxon>
        <taxon>Agaricineae</taxon>
        <taxon>Psathyrellaceae</taxon>
        <taxon>Coprinopsis</taxon>
    </lineage>
</organism>
<dbReference type="AlphaFoldDB" id="A8N8K4"/>
<dbReference type="VEuPathDB" id="FungiDB:CC1G_09863"/>